<feature type="transmembrane region" description="Helical" evidence="1">
    <location>
        <begin position="317"/>
        <end position="334"/>
    </location>
</feature>
<dbReference type="EMBL" id="CP074347">
    <property type="protein sequence ID" value="USU99926.1"/>
    <property type="molecule type" value="Genomic_DNA"/>
</dbReference>
<dbReference type="GeneID" id="75023940"/>
<feature type="transmembrane region" description="Helical" evidence="1">
    <location>
        <begin position="113"/>
        <end position="132"/>
    </location>
</feature>
<proteinExistence type="predicted"/>
<gene>
    <name evidence="2" type="ORF">KFQ06_18030</name>
</gene>
<feature type="transmembrane region" description="Helical" evidence="1">
    <location>
        <begin position="198"/>
        <end position="216"/>
    </location>
</feature>
<name>A0ABY5CRG6_9GAMM</name>
<reference evidence="2" key="1">
    <citation type="journal article" date="2022" name="BMC Genomics">
        <title>Genome sequence of the entomopathogenic Serratia entomophila isolate 626 and characterisation of the species specific itaconate degradation pathway.</title>
        <authorList>
            <person name="Vaughan A.L."/>
            <person name="Altermann E."/>
            <person name="Glare T.R."/>
            <person name="Hurst M.R.H."/>
        </authorList>
    </citation>
    <scope>NUCLEOTIDE SEQUENCE</scope>
    <source>
        <strain evidence="2">626</strain>
    </source>
</reference>
<evidence type="ECO:0000256" key="1">
    <source>
        <dbReference type="SAM" id="Phobius"/>
    </source>
</evidence>
<keyword evidence="1" id="KW-0812">Transmembrane</keyword>
<feature type="transmembrane region" description="Helical" evidence="1">
    <location>
        <begin position="290"/>
        <end position="311"/>
    </location>
</feature>
<sequence>MKLSKKNAAVVRKALNGWVGEGALTPQQQQQLLQHVEIQPFDWRRLARYAFLAALASLVIAITSLFADSGLLAWLSELFRFDAPARMVIAGVLAALAYAWALRRRRRHPEKRYGNEAALFIAVLLTACALWQMGVWLDNGSGRVSVLLVFAALLYGLIGWFGKSGLVWWFALLSLGNAFGAETGYLSGWGAYWLGMSYPIRFIAFGVVLIAAALLLQPVLARRGLDRVSLAMGLLYLFIALWLLSIFGNYGDLDGWYQVRQIELFHWSLLFGIVAAAAIWLGLKRDDAMLRGFGLTFLAINLYTRLFEFFWDSMPKAIFFVLLGLSLWALGHYAEKIWQLGRGPHDVTDDRSEGR</sequence>
<feature type="transmembrane region" description="Helical" evidence="1">
    <location>
        <begin position="144"/>
        <end position="161"/>
    </location>
</feature>
<keyword evidence="3" id="KW-1185">Reference proteome</keyword>
<keyword evidence="1" id="KW-1133">Transmembrane helix</keyword>
<feature type="transmembrane region" description="Helical" evidence="1">
    <location>
        <begin position="166"/>
        <end position="186"/>
    </location>
</feature>
<accession>A0ABY5CRG6</accession>
<keyword evidence="1" id="KW-0472">Membrane</keyword>
<organism evidence="2 3">
    <name type="scientific">Serratia entomophila</name>
    <dbReference type="NCBI Taxonomy" id="42906"/>
    <lineage>
        <taxon>Bacteria</taxon>
        <taxon>Pseudomonadati</taxon>
        <taxon>Pseudomonadota</taxon>
        <taxon>Gammaproteobacteria</taxon>
        <taxon>Enterobacterales</taxon>
        <taxon>Yersiniaceae</taxon>
        <taxon>Serratia</taxon>
    </lineage>
</organism>
<evidence type="ECO:0000313" key="3">
    <source>
        <dbReference type="Proteomes" id="UP001056873"/>
    </source>
</evidence>
<feature type="transmembrane region" description="Helical" evidence="1">
    <location>
        <begin position="83"/>
        <end position="101"/>
    </location>
</feature>
<evidence type="ECO:0000313" key="2">
    <source>
        <dbReference type="EMBL" id="USU99926.1"/>
    </source>
</evidence>
<feature type="transmembrane region" description="Helical" evidence="1">
    <location>
        <begin position="228"/>
        <end position="244"/>
    </location>
</feature>
<feature type="transmembrane region" description="Helical" evidence="1">
    <location>
        <begin position="264"/>
        <end position="283"/>
    </location>
</feature>
<dbReference type="Proteomes" id="UP001056873">
    <property type="component" value="Chromosome"/>
</dbReference>
<feature type="transmembrane region" description="Helical" evidence="1">
    <location>
        <begin position="49"/>
        <end position="71"/>
    </location>
</feature>
<protein>
    <submittedName>
        <fullName evidence="2">DUF2157 domain-containing protein</fullName>
    </submittedName>
</protein>
<dbReference type="RefSeq" id="WP_234585833.1">
    <property type="nucleotide sequence ID" value="NZ_CAMIPG010000018.1"/>
</dbReference>